<dbReference type="EMBL" id="BOMM01000105">
    <property type="protein sequence ID" value="GIE16875.1"/>
    <property type="molecule type" value="Genomic_DNA"/>
</dbReference>
<comment type="caution">
    <text evidence="2">The sequence shown here is derived from an EMBL/GenBank/DDBJ whole genome shotgun (WGS) entry which is preliminary data.</text>
</comment>
<proteinExistence type="predicted"/>
<dbReference type="Proteomes" id="UP000598174">
    <property type="component" value="Unassembled WGS sequence"/>
</dbReference>
<feature type="domain" description="Putative exodeoxyribonuclease 8 PDDEXK-like" evidence="1">
    <location>
        <begin position="22"/>
        <end position="255"/>
    </location>
</feature>
<accession>A0A919MLJ2</accession>
<dbReference type="AlphaFoldDB" id="A0A919MLJ2"/>
<protein>
    <recommendedName>
        <fullName evidence="1">Putative exodeoxyribonuclease 8 PDDEXK-like domain-containing protein</fullName>
    </recommendedName>
</protein>
<keyword evidence="3" id="KW-1185">Reference proteome</keyword>
<dbReference type="InterPro" id="IPR024432">
    <property type="entry name" value="Put_RecE_PDDEXK-like_dom"/>
</dbReference>
<sequence>MTEFEGIVDMPEDEYHAHPALSFSGAKKLLHPSCPAIFRHEQDNPQPHKREFDLGHAAHKVVLGEGSELFVIGAENYKTKKAQQDRDDAYDRGEIPVLSHEFDQVQAMAAQVRAHPIAGPLFSEGLAEQSLFWTDPETGVPCRARLDWLSWRIGDYKTSTSAEPGHISKKVDDFGYYMQADHYLSGAVHLDLIAPDAPFHFVFQDKNPPYLVTVVELDDVALKIGHDRNVQAREIYRACMESGVWPAYSNRIERISLPAYSQRRYTEGIY</sequence>
<evidence type="ECO:0000313" key="3">
    <source>
        <dbReference type="Proteomes" id="UP000598174"/>
    </source>
</evidence>
<dbReference type="Gene3D" id="3.90.320.10">
    <property type="match status" value="1"/>
</dbReference>
<gene>
    <name evidence="2" type="ORF">Afe05nite_87150</name>
</gene>
<evidence type="ECO:0000259" key="1">
    <source>
        <dbReference type="Pfam" id="PF12684"/>
    </source>
</evidence>
<reference evidence="2" key="1">
    <citation type="submission" date="2021-01" db="EMBL/GenBank/DDBJ databases">
        <title>Whole genome shotgun sequence of Actinoplanes ferrugineus NBRC 15555.</title>
        <authorList>
            <person name="Komaki H."/>
            <person name="Tamura T."/>
        </authorList>
    </citation>
    <scope>NUCLEOTIDE SEQUENCE</scope>
    <source>
        <strain evidence="2">NBRC 15555</strain>
    </source>
</reference>
<evidence type="ECO:0000313" key="2">
    <source>
        <dbReference type="EMBL" id="GIE16875.1"/>
    </source>
</evidence>
<name>A0A919MLJ2_9ACTN</name>
<organism evidence="2 3">
    <name type="scientific">Paractinoplanes ferrugineus</name>
    <dbReference type="NCBI Taxonomy" id="113564"/>
    <lineage>
        <taxon>Bacteria</taxon>
        <taxon>Bacillati</taxon>
        <taxon>Actinomycetota</taxon>
        <taxon>Actinomycetes</taxon>
        <taxon>Micromonosporales</taxon>
        <taxon>Micromonosporaceae</taxon>
        <taxon>Paractinoplanes</taxon>
    </lineage>
</organism>
<dbReference type="InterPro" id="IPR011604">
    <property type="entry name" value="PDDEXK-like_dom_sf"/>
</dbReference>
<dbReference type="Pfam" id="PF12684">
    <property type="entry name" value="DUF3799"/>
    <property type="match status" value="1"/>
</dbReference>
<dbReference type="RefSeq" id="WP_203823199.1">
    <property type="nucleotide sequence ID" value="NZ_BAAABP010000020.1"/>
</dbReference>